<dbReference type="EMBL" id="JBHSZG010000002">
    <property type="protein sequence ID" value="MFC7137789.1"/>
    <property type="molecule type" value="Genomic_DNA"/>
</dbReference>
<dbReference type="EMBL" id="JBHSZG010000002">
    <property type="protein sequence ID" value="MFC7137616.1"/>
    <property type="molecule type" value="Genomic_DNA"/>
</dbReference>
<evidence type="ECO:0000313" key="2">
    <source>
        <dbReference type="EMBL" id="MFC7137789.1"/>
    </source>
</evidence>
<gene>
    <name evidence="1" type="ORF">ACFQRB_16485</name>
    <name evidence="2" type="ORF">ACFQRB_17615</name>
</gene>
<name>A0ABD5XRS6_9EURY</name>
<keyword evidence="3" id="KW-1185">Reference proteome</keyword>
<reference evidence="2" key="1">
    <citation type="journal article" date="2014" name="Int. J. Syst. Evol. Microbiol.">
        <title>Complete genome sequence of Corynebacterium casei LMG S-19264T (=DSM 44701T), isolated from a smear-ripened cheese.</title>
        <authorList>
            <consortium name="US DOE Joint Genome Institute (JGI-PGF)"/>
            <person name="Walter F."/>
            <person name="Albersmeier A."/>
            <person name="Kalinowski J."/>
            <person name="Ruckert C."/>
        </authorList>
    </citation>
    <scope>NUCLEOTIDE SEQUENCE [LARGE SCALE GENOMIC DNA]</scope>
    <source>
        <strain evidence="2">NBRC 112578</strain>
    </source>
</reference>
<dbReference type="AlphaFoldDB" id="A0ABD5XRS6"/>
<comment type="caution">
    <text evidence="2">The sequence shown here is derived from an EMBL/GenBank/DDBJ whole genome shotgun (WGS) entry which is preliminary data.</text>
</comment>
<evidence type="ECO:0000313" key="1">
    <source>
        <dbReference type="EMBL" id="MFC7137616.1"/>
    </source>
</evidence>
<evidence type="ECO:0000313" key="3">
    <source>
        <dbReference type="Proteomes" id="UP001596368"/>
    </source>
</evidence>
<sequence length="180" mass="18792">MSAVASERFDTGELAIDGIESGTSVLLTGDDPDALAEAFYRLVAPAPEEEAAVIATDTQGRTIKRELNRVESGAGDRTSVLAGTGRESAGVQCVDDIGELTGLGMTFSSMITEAQRGSGRFRSGIMLCSSVCVEADDIRSVYRMLNSNFLPGSVVATGSACARSTRVSTSGRRVRASSRG</sequence>
<proteinExistence type="predicted"/>
<dbReference type="Proteomes" id="UP001596368">
    <property type="component" value="Unassembled WGS sequence"/>
</dbReference>
<accession>A0ABD5XRS6</accession>
<dbReference type="Pfam" id="PF24336">
    <property type="entry name" value="DUF7504"/>
    <property type="match status" value="1"/>
</dbReference>
<organism evidence="2 3">
    <name type="scientific">Halobaculum litoreum</name>
    <dbReference type="NCBI Taxonomy" id="3031998"/>
    <lineage>
        <taxon>Archaea</taxon>
        <taxon>Methanobacteriati</taxon>
        <taxon>Methanobacteriota</taxon>
        <taxon>Stenosarchaea group</taxon>
        <taxon>Halobacteria</taxon>
        <taxon>Halobacteriales</taxon>
        <taxon>Haloferacaceae</taxon>
        <taxon>Halobaculum</taxon>
    </lineage>
</organism>
<reference evidence="3" key="2">
    <citation type="journal article" date="2019" name="Int. J. Syst. Evol. Microbiol.">
        <title>The Global Catalogue of Microorganisms (GCM) 10K type strain sequencing project: providing services to taxonomists for standard genome sequencing and annotation.</title>
        <authorList>
            <consortium name="The Broad Institute Genomics Platform"/>
            <consortium name="The Broad Institute Genome Sequencing Center for Infectious Disease"/>
            <person name="Wu L."/>
            <person name="Ma J."/>
        </authorList>
    </citation>
    <scope>NUCLEOTIDE SEQUENCE [LARGE SCALE GENOMIC DNA]</scope>
    <source>
        <strain evidence="3">DT92</strain>
    </source>
</reference>
<dbReference type="InterPro" id="IPR055927">
    <property type="entry name" value="DUF7504"/>
</dbReference>
<protein>
    <submittedName>
        <fullName evidence="2">Uncharacterized protein</fullName>
    </submittedName>
</protein>
<reference evidence="2" key="3">
    <citation type="submission" date="2024-09" db="EMBL/GenBank/DDBJ databases">
        <authorList>
            <person name="Sun Q."/>
        </authorList>
    </citation>
    <scope>NUCLEOTIDE SEQUENCE</scope>
    <source>
        <strain evidence="2">NBRC 112578</strain>
    </source>
</reference>